<feature type="coiled-coil region" evidence="1">
    <location>
        <begin position="420"/>
        <end position="451"/>
    </location>
</feature>
<dbReference type="PANTHER" id="PTHR32114">
    <property type="entry name" value="ABC TRANSPORTER ABCH.3"/>
    <property type="match status" value="1"/>
</dbReference>
<name>A0AAC9JBT7_9ALTE</name>
<keyword evidence="1" id="KW-0175">Coiled coil</keyword>
<dbReference type="PANTHER" id="PTHR32114:SF2">
    <property type="entry name" value="ABC TRANSPORTER ABCH.3"/>
    <property type="match status" value="1"/>
</dbReference>
<evidence type="ECO:0000313" key="3">
    <source>
        <dbReference type="Proteomes" id="UP000182101"/>
    </source>
</evidence>
<organism evidence="2 3">
    <name type="scientific">Alteromonas mediterranea</name>
    <dbReference type="NCBI Taxonomy" id="314275"/>
    <lineage>
        <taxon>Bacteria</taxon>
        <taxon>Pseudomonadati</taxon>
        <taxon>Pseudomonadota</taxon>
        <taxon>Gammaproteobacteria</taxon>
        <taxon>Alteromonadales</taxon>
        <taxon>Alteromonadaceae</taxon>
        <taxon>Alteromonas/Salinimonas group</taxon>
        <taxon>Alteromonas</taxon>
    </lineage>
</organism>
<dbReference type="RefSeq" id="WP_071959731.1">
    <property type="nucleotide sequence ID" value="NZ_CP018024.1"/>
</dbReference>
<proteinExistence type="predicted"/>
<feature type="coiled-coil region" evidence="1">
    <location>
        <begin position="621"/>
        <end position="685"/>
    </location>
</feature>
<dbReference type="EMBL" id="CP018024">
    <property type="protein sequence ID" value="APD90684.1"/>
    <property type="molecule type" value="Genomic_DNA"/>
</dbReference>
<dbReference type="SUPFAM" id="SSF52540">
    <property type="entry name" value="P-loop containing nucleoside triphosphate hydrolases"/>
    <property type="match status" value="1"/>
</dbReference>
<dbReference type="Proteomes" id="UP000182101">
    <property type="component" value="Chromosome"/>
</dbReference>
<feature type="coiled-coil region" evidence="1">
    <location>
        <begin position="746"/>
        <end position="789"/>
    </location>
</feature>
<dbReference type="Gene3D" id="3.40.50.300">
    <property type="entry name" value="P-loop containing nucleotide triphosphate hydrolases"/>
    <property type="match status" value="2"/>
</dbReference>
<gene>
    <name evidence="2" type="ORF">BM524_13225</name>
</gene>
<dbReference type="AlphaFoldDB" id="A0AAC9JBT7"/>
<feature type="coiled-coil region" evidence="1">
    <location>
        <begin position="174"/>
        <end position="208"/>
    </location>
</feature>
<protein>
    <recommendedName>
        <fullName evidence="4">Rad50/SbcC-type AAA domain-containing protein</fullName>
    </recommendedName>
</protein>
<evidence type="ECO:0000313" key="2">
    <source>
        <dbReference type="EMBL" id="APD90684.1"/>
    </source>
</evidence>
<reference evidence="2 3" key="1">
    <citation type="submission" date="2016-11" db="EMBL/GenBank/DDBJ databases">
        <title>Networking in microbes: conjugative elements and plasmids in the genus Alteromonas.</title>
        <authorList>
            <person name="Lopez-Perez M."/>
            <person name="Ramon-Marco N."/>
            <person name="Rodriguez-Valera F."/>
        </authorList>
    </citation>
    <scope>NUCLEOTIDE SEQUENCE [LARGE SCALE GENOMIC DNA]</scope>
    <source>
        <strain evidence="2 3">CP48</strain>
    </source>
</reference>
<accession>A0AAC9JBT7</accession>
<sequence>MKIKRVEIQAFKSYHHAKDGTFVFSDEAGNPANFISIFAPNGFGKTSFCDAVDFAITNKIHRYSRMKQIEKLYDKEMREGNQTGERQFVIRNKFADNSLETVISVEVDSQNEAFQSEYRNPRVGGGDYKFDGESTAGTEFFQHAMLYQEAIDSVLRETDPEERFSKLAENEENLSKITINRASLIAAKNEAEKEKREVETDKAQISSELLIHDDRKKDVSTLNTHLKQVNCILNKNEFDILDELQPFTQERYDQFEQSAISTTRTIENLKTKASSTKSELIKQLSKLDTYQAAYADKRVTDQEIALINDSQHKKKSIAELEKLKAGAIEEKNSYVDLLNKLKRNEAQVSGYFELKKTYDSSLLEKKKINDIEEQRISTLTSYRTEHKRLLEELNVLKKGLHEQSKLLQNSGQTFSDITFLQKMEKDLVQKLGELRQQDKNLNEDIEILNTNVVVLNRLSIESANLTEYESIITENMLSEFMQQKSLFKKHSESINEKKSLLARKKQELDQIQIHSSQLQQIITQAHELILHTKQSECPVCQNSYADFSALETKLKENPIYQNREQALLEESAELNKQISELDLFCKNALNKFDALKLDILQQLDKEISKKRDVKKGIDISRSRLVEEQNRARENLNALNEKVSFNDKLNYESNITKELNKLEEKLTRLKEDIFKKENDIDALVENGRHSKGLLEKQNQTVFLLRRRLNSYNEFITFLEDYNWQNLNSREKLAQAFIAEIERVNLSRKKESDSVEKMKEDLQKLKEALPRKFLMTSISGLEQEKDSLRKKQTESSETILQFERLIEDINCPAPHRQNMEEISQIITQKVKELDEDIALYSTGISSLETAKALAKALVGAEGLKELEEKYRITENKEQVLDGIISELQGDIDILGQYIQSKVDAFFKTQLINQLYQAIDPHPEFKNICFECKTDGDKPKLLIKAKTSDDSMNVSPVLNFSSAQVNVLALSIFLARALTLTDNEGNPVNCIFIDDPVQSIDSINTLSLIDLFRMIAIKFDKQIIVTTHDENFHELLKKKMPTALFPSKYLRLESFGKVAVDAS</sequence>
<evidence type="ECO:0008006" key="4">
    <source>
        <dbReference type="Google" id="ProtNLM"/>
    </source>
</evidence>
<dbReference type="InterPro" id="IPR027417">
    <property type="entry name" value="P-loop_NTPase"/>
</dbReference>
<evidence type="ECO:0000256" key="1">
    <source>
        <dbReference type="SAM" id="Coils"/>
    </source>
</evidence>